<evidence type="ECO:0000256" key="2">
    <source>
        <dbReference type="ARBA" id="ARBA00023277"/>
    </source>
</evidence>
<dbReference type="InterPro" id="IPR056301">
    <property type="entry name" value="GWD-like_N_Ig"/>
</dbReference>
<sequence length="269" mass="30777">MANECAFQIRKCLTPTKFDVGKTRVIKGRRRVISVVPRAVLANDPTFKIGIGTSTQGSSFEINIQAKNSRDSLILHWGGIRHGKNKKWILPSRQPDGTKIYKNKALRTPFMNSGLESCVKIEIDDPEIQAVEFLIFDEEQNKWFKDNGKNFCVQLVRKAELNPNVLVSEEFLRDERKGKQMYTPEQEEVEYEVSQIKPLEEILKGTSIEEQQATLTKSDGNSRAKESYVLENKSKIPDDLVQIQAYIRWKRAGKPNYSPDQQLMGPRSC</sequence>
<dbReference type="GO" id="GO:0046872">
    <property type="term" value="F:metal ion binding"/>
    <property type="evidence" value="ECO:0007669"/>
    <property type="project" value="UniProtKB-KW"/>
</dbReference>
<comment type="caution">
    <text evidence="5">The sequence shown here is derived from an EMBL/GenBank/DDBJ whole genome shotgun (WGS) entry which is preliminary data.</text>
</comment>
<dbReference type="PANTHER" id="PTHR46999:SF1">
    <property type="entry name" value="ALPHA-GLUCAN WATER DIKINASE 1, CHLOROPLASTIC"/>
    <property type="match status" value="1"/>
</dbReference>
<evidence type="ECO:0000259" key="4">
    <source>
        <dbReference type="Pfam" id="PF23229"/>
    </source>
</evidence>
<evidence type="ECO:0000256" key="1">
    <source>
        <dbReference type="ARBA" id="ARBA00022723"/>
    </source>
</evidence>
<keyword evidence="1" id="KW-0479">Metal-binding</keyword>
<protein>
    <submittedName>
        <fullName evidence="5">Uncharacterized protein</fullName>
    </submittedName>
</protein>
<dbReference type="InterPro" id="IPR055495">
    <property type="entry name" value="CWD_DUF7067"/>
</dbReference>
<proteinExistence type="predicted"/>
<name>A0A9Q0H4R6_9MAGN</name>
<reference evidence="5" key="1">
    <citation type="journal article" date="2023" name="Plant J.">
        <title>The genome of the king protea, Protea cynaroides.</title>
        <authorList>
            <person name="Chang J."/>
            <person name="Duong T.A."/>
            <person name="Schoeman C."/>
            <person name="Ma X."/>
            <person name="Roodt D."/>
            <person name="Barker N."/>
            <person name="Li Z."/>
            <person name="Van de Peer Y."/>
            <person name="Mizrachi E."/>
        </authorList>
    </citation>
    <scope>NUCLEOTIDE SEQUENCE</scope>
    <source>
        <tissue evidence="5">Young leaves</tissue>
    </source>
</reference>
<evidence type="ECO:0000259" key="3">
    <source>
        <dbReference type="Pfam" id="PF23166"/>
    </source>
</evidence>
<feature type="domain" description="DUF7067" evidence="4">
    <location>
        <begin position="171"/>
        <end position="217"/>
    </location>
</feature>
<dbReference type="EMBL" id="JAMYWD010000010">
    <property type="protein sequence ID" value="KAJ4957597.1"/>
    <property type="molecule type" value="Genomic_DNA"/>
</dbReference>
<keyword evidence="6" id="KW-1185">Reference proteome</keyword>
<organism evidence="5 6">
    <name type="scientific">Protea cynaroides</name>
    <dbReference type="NCBI Taxonomy" id="273540"/>
    <lineage>
        <taxon>Eukaryota</taxon>
        <taxon>Viridiplantae</taxon>
        <taxon>Streptophyta</taxon>
        <taxon>Embryophyta</taxon>
        <taxon>Tracheophyta</taxon>
        <taxon>Spermatophyta</taxon>
        <taxon>Magnoliopsida</taxon>
        <taxon>Proteales</taxon>
        <taxon>Proteaceae</taxon>
        <taxon>Protea</taxon>
    </lineage>
</organism>
<keyword evidence="2" id="KW-0119">Carbohydrate metabolism</keyword>
<dbReference type="Pfam" id="PF23229">
    <property type="entry name" value="DUF7067"/>
    <property type="match status" value="2"/>
</dbReference>
<gene>
    <name evidence="5" type="ORF">NE237_024708</name>
</gene>
<accession>A0A9Q0H4R6</accession>
<dbReference type="OrthoDB" id="1931720at2759"/>
<evidence type="ECO:0000313" key="6">
    <source>
        <dbReference type="Proteomes" id="UP001141806"/>
    </source>
</evidence>
<dbReference type="AlphaFoldDB" id="A0A9Q0H4R6"/>
<feature type="domain" description="DUF7067" evidence="4">
    <location>
        <begin position="238"/>
        <end position="263"/>
    </location>
</feature>
<dbReference type="Pfam" id="PF23166">
    <property type="entry name" value="Ig_N_CWD1"/>
    <property type="match status" value="1"/>
</dbReference>
<evidence type="ECO:0000313" key="5">
    <source>
        <dbReference type="EMBL" id="KAJ4957597.1"/>
    </source>
</evidence>
<dbReference type="PANTHER" id="PTHR46999">
    <property type="entry name" value="ALPHA-GLUCAN WATER DIKINASE 1, CHLOROPLASTIC-RELATED"/>
    <property type="match status" value="1"/>
</dbReference>
<dbReference type="Proteomes" id="UP001141806">
    <property type="component" value="Unassembled WGS sequence"/>
</dbReference>
<feature type="domain" description="Alpha-glucan water dikinase-like N-terminal Ig-like" evidence="3">
    <location>
        <begin position="46"/>
        <end position="155"/>
    </location>
</feature>